<feature type="compositionally biased region" description="Low complexity" evidence="1">
    <location>
        <begin position="27"/>
        <end position="48"/>
    </location>
</feature>
<dbReference type="AlphaFoldDB" id="A0AA91V7P8"/>
<feature type="region of interest" description="Disordered" evidence="1">
    <location>
        <begin position="1"/>
        <end position="57"/>
    </location>
</feature>
<protein>
    <submittedName>
        <fullName evidence="2">Uncharacterized protein</fullName>
    </submittedName>
</protein>
<dbReference type="Proteomes" id="UP000221020">
    <property type="component" value="Unassembled WGS sequence"/>
</dbReference>
<proteinExistence type="predicted"/>
<accession>A0AA91V7P8</accession>
<gene>
    <name evidence="2" type="ORF">CON65_24845</name>
</gene>
<organism evidence="2 3">
    <name type="scientific">Bacillus pseudomycoides</name>
    <dbReference type="NCBI Taxonomy" id="64104"/>
    <lineage>
        <taxon>Bacteria</taxon>
        <taxon>Bacillati</taxon>
        <taxon>Bacillota</taxon>
        <taxon>Bacilli</taxon>
        <taxon>Bacillales</taxon>
        <taxon>Bacillaceae</taxon>
        <taxon>Bacillus</taxon>
        <taxon>Bacillus cereus group</taxon>
    </lineage>
</organism>
<comment type="caution">
    <text evidence="2">The sequence shown here is derived from an EMBL/GenBank/DDBJ whole genome shotgun (WGS) entry which is preliminary data.</text>
</comment>
<reference evidence="2 3" key="1">
    <citation type="submission" date="2017-09" db="EMBL/GenBank/DDBJ databases">
        <title>Large-scale bioinformatics analysis of Bacillus genomes uncovers conserved roles of natural products in bacterial physiology.</title>
        <authorList>
            <consortium name="Agbiome Team Llc"/>
            <person name="Bleich R.M."/>
            <person name="Grubbs K.J."/>
            <person name="Santa Maria K.C."/>
            <person name="Allen S.E."/>
            <person name="Farag S."/>
            <person name="Shank E.A."/>
            <person name="Bowers A."/>
        </authorList>
    </citation>
    <scope>NUCLEOTIDE SEQUENCE [LARGE SCALE GENOMIC DNA]</scope>
    <source>
        <strain evidence="2 3">AFS092012</strain>
    </source>
</reference>
<dbReference type="RefSeq" id="WP_097898346.1">
    <property type="nucleotide sequence ID" value="NZ_NVOR01000143.1"/>
</dbReference>
<name>A0AA91V7P8_9BACI</name>
<evidence type="ECO:0000313" key="3">
    <source>
        <dbReference type="Proteomes" id="UP000221020"/>
    </source>
</evidence>
<feature type="compositionally biased region" description="Basic and acidic residues" evidence="1">
    <location>
        <begin position="1"/>
        <end position="18"/>
    </location>
</feature>
<sequence>MSENKKVSLADLMREQLAKKKQGNGNGSNAANQSQATKKLQSQQTKKTNNQRRRTGV</sequence>
<dbReference type="EMBL" id="NVOR01000143">
    <property type="protein sequence ID" value="PED80046.1"/>
    <property type="molecule type" value="Genomic_DNA"/>
</dbReference>
<evidence type="ECO:0000313" key="2">
    <source>
        <dbReference type="EMBL" id="PED80046.1"/>
    </source>
</evidence>
<evidence type="ECO:0000256" key="1">
    <source>
        <dbReference type="SAM" id="MobiDB-lite"/>
    </source>
</evidence>